<dbReference type="AlphaFoldDB" id="A0A0J9CAY8"/>
<dbReference type="EMBL" id="ADLK01000014">
    <property type="protein sequence ID" value="KMW21679.1"/>
    <property type="molecule type" value="Genomic_DNA"/>
</dbReference>
<name>A0A0J9CAY8_9FIRM</name>
<dbReference type="GO" id="GO:0006355">
    <property type="term" value="P:regulation of DNA-templated transcription"/>
    <property type="evidence" value="ECO:0007669"/>
    <property type="project" value="InterPro"/>
</dbReference>
<dbReference type="GO" id="GO:0003677">
    <property type="term" value="F:DNA binding"/>
    <property type="evidence" value="ECO:0007669"/>
    <property type="project" value="UniProtKB-KW"/>
</dbReference>
<dbReference type="GeneID" id="93166952"/>
<dbReference type="InterPro" id="IPR012318">
    <property type="entry name" value="HTH_CRP"/>
</dbReference>
<dbReference type="PROSITE" id="PS51063">
    <property type="entry name" value="HTH_CRP_2"/>
    <property type="match status" value="1"/>
</dbReference>
<dbReference type="Gene3D" id="2.60.120.10">
    <property type="entry name" value="Jelly Rolls"/>
    <property type="match status" value="1"/>
</dbReference>
<evidence type="ECO:0000313" key="5">
    <source>
        <dbReference type="EMBL" id="KMW21679.1"/>
    </source>
</evidence>
<dbReference type="InterPro" id="IPR018490">
    <property type="entry name" value="cNMP-bd_dom_sf"/>
</dbReference>
<accession>A0A0J9CAY8</accession>
<proteinExistence type="predicted"/>
<dbReference type="InterPro" id="IPR036390">
    <property type="entry name" value="WH_DNA-bd_sf"/>
</dbReference>
<evidence type="ECO:0000256" key="3">
    <source>
        <dbReference type="ARBA" id="ARBA00023163"/>
    </source>
</evidence>
<dbReference type="Gene3D" id="1.10.10.10">
    <property type="entry name" value="Winged helix-like DNA-binding domain superfamily/Winged helix DNA-binding domain"/>
    <property type="match status" value="1"/>
</dbReference>
<organism evidence="5 6">
    <name type="scientific">[Clostridium] citroniae WAL-19142</name>
    <dbReference type="NCBI Taxonomy" id="742734"/>
    <lineage>
        <taxon>Bacteria</taxon>
        <taxon>Bacillati</taxon>
        <taxon>Bacillota</taxon>
        <taxon>Clostridia</taxon>
        <taxon>Lachnospirales</taxon>
        <taxon>Lachnospiraceae</taxon>
        <taxon>Enterocloster</taxon>
    </lineage>
</organism>
<dbReference type="OrthoDB" id="3194797at2"/>
<protein>
    <recommendedName>
        <fullName evidence="4">HTH crp-type domain-containing protein</fullName>
    </recommendedName>
</protein>
<comment type="caution">
    <text evidence="5">The sequence shown here is derived from an EMBL/GenBank/DDBJ whole genome shotgun (WGS) entry which is preliminary data.</text>
</comment>
<evidence type="ECO:0000259" key="4">
    <source>
        <dbReference type="PROSITE" id="PS51063"/>
    </source>
</evidence>
<dbReference type="Pfam" id="PF13545">
    <property type="entry name" value="HTH_Crp_2"/>
    <property type="match status" value="1"/>
</dbReference>
<dbReference type="InterPro" id="IPR000595">
    <property type="entry name" value="cNMP-bd_dom"/>
</dbReference>
<dbReference type="SUPFAM" id="SSF46785">
    <property type="entry name" value="Winged helix' DNA-binding domain"/>
    <property type="match status" value="1"/>
</dbReference>
<dbReference type="CDD" id="cd00038">
    <property type="entry name" value="CAP_ED"/>
    <property type="match status" value="1"/>
</dbReference>
<keyword evidence="3" id="KW-0804">Transcription</keyword>
<sequence>MDMSSLCRALPFLNELDKGRRQQFEDYFCSAPAWLMDSFRIVEMDKDVIFVKENAPADAIFFIGKGVIKAVDYRIYGIAFDFMRFEGLYAMGGMEVVMDLDTYKTTLQTVTPCTFVKIPRDKFAEWLRTDICALKQEAKAIGEYLLEQGRSSRAYLFLQGSDRLALLLMDMYQKYEKNGVLQISSTRQELSDSSGLCVKTVNRAVKKFEDDGWISRQGNKISIDMEQYEMIRGFISKIIEQGSVK</sequence>
<keyword evidence="2" id="KW-0238">DNA-binding</keyword>
<dbReference type="Proteomes" id="UP000037392">
    <property type="component" value="Unassembled WGS sequence"/>
</dbReference>
<keyword evidence="1" id="KW-0805">Transcription regulation</keyword>
<dbReference type="PATRIC" id="fig|742734.4.peg.1722"/>
<dbReference type="SMART" id="SM00419">
    <property type="entry name" value="HTH_CRP"/>
    <property type="match status" value="1"/>
</dbReference>
<dbReference type="SUPFAM" id="SSF51206">
    <property type="entry name" value="cAMP-binding domain-like"/>
    <property type="match status" value="1"/>
</dbReference>
<dbReference type="InterPro" id="IPR036388">
    <property type="entry name" value="WH-like_DNA-bd_sf"/>
</dbReference>
<dbReference type="RefSeq" id="WP_048929589.1">
    <property type="nucleotide sequence ID" value="NZ_KQ235876.1"/>
</dbReference>
<feature type="domain" description="HTH crp-type" evidence="4">
    <location>
        <begin position="158"/>
        <end position="227"/>
    </location>
</feature>
<gene>
    <name evidence="5" type="ORF">HMPREF9470_01608</name>
</gene>
<reference evidence="5 6" key="1">
    <citation type="submission" date="2011-04" db="EMBL/GenBank/DDBJ databases">
        <title>The Genome Sequence of Clostridium citroniae WAL-19142.</title>
        <authorList>
            <consortium name="The Broad Institute Genome Sequencing Platform"/>
            <person name="Earl A."/>
            <person name="Ward D."/>
            <person name="Feldgarden M."/>
            <person name="Gevers D."/>
            <person name="Warren Y.A."/>
            <person name="Tyrrell K.L."/>
            <person name="Citron D.M."/>
            <person name="Goldstein E.J."/>
            <person name="Daigneault M."/>
            <person name="Allen-Vercoe E."/>
            <person name="Young S.K."/>
            <person name="Zeng Q."/>
            <person name="Gargeya S."/>
            <person name="Fitzgerald M."/>
            <person name="Haas B."/>
            <person name="Abouelleil A."/>
            <person name="Alvarado L."/>
            <person name="Arachchi H.M."/>
            <person name="Berlin A."/>
            <person name="Brown A."/>
            <person name="Chapman S.B."/>
            <person name="Chen Z."/>
            <person name="Dunbar C."/>
            <person name="Freedman E."/>
            <person name="Gearin G."/>
            <person name="Gellesch M."/>
            <person name="Goldberg J."/>
            <person name="Griggs A."/>
            <person name="Gujja S."/>
            <person name="Heilman E.R."/>
            <person name="Heiman D."/>
            <person name="Howarth C."/>
            <person name="Larson L."/>
            <person name="Lui A."/>
            <person name="MacDonald P.J."/>
            <person name="Mehta T."/>
            <person name="Montmayeur A."/>
            <person name="Murphy C."/>
            <person name="Neiman D."/>
            <person name="Pearson M."/>
            <person name="Priest M."/>
            <person name="Roberts A."/>
            <person name="Saif S."/>
            <person name="Shea T."/>
            <person name="Shenoy N."/>
            <person name="Sisk P."/>
            <person name="Stolte C."/>
            <person name="Sykes S."/>
            <person name="White J."/>
            <person name="Yandava C."/>
            <person name="Wortman J."/>
            <person name="Nusbaum C."/>
            <person name="Birren B."/>
        </authorList>
    </citation>
    <scope>NUCLEOTIDE SEQUENCE [LARGE SCALE GENOMIC DNA]</scope>
    <source>
        <strain evidence="5 6">WAL-19142</strain>
    </source>
</reference>
<dbReference type="InterPro" id="IPR014710">
    <property type="entry name" value="RmlC-like_jellyroll"/>
</dbReference>
<evidence type="ECO:0000256" key="1">
    <source>
        <dbReference type="ARBA" id="ARBA00023015"/>
    </source>
</evidence>
<evidence type="ECO:0000256" key="2">
    <source>
        <dbReference type="ARBA" id="ARBA00023125"/>
    </source>
</evidence>
<evidence type="ECO:0000313" key="6">
    <source>
        <dbReference type="Proteomes" id="UP000037392"/>
    </source>
</evidence>